<dbReference type="PANTHER" id="PTHR12110:SF41">
    <property type="entry name" value="INOSOSE DEHYDRATASE"/>
    <property type="match status" value="1"/>
</dbReference>
<dbReference type="GO" id="GO:0016853">
    <property type="term" value="F:isomerase activity"/>
    <property type="evidence" value="ECO:0007669"/>
    <property type="project" value="UniProtKB-KW"/>
</dbReference>
<evidence type="ECO:0000259" key="1">
    <source>
        <dbReference type="Pfam" id="PF01261"/>
    </source>
</evidence>
<dbReference type="SUPFAM" id="SSF51658">
    <property type="entry name" value="Xylose isomerase-like"/>
    <property type="match status" value="1"/>
</dbReference>
<protein>
    <submittedName>
        <fullName evidence="2">Sugar phosphate isomerase/epimerase</fullName>
    </submittedName>
</protein>
<dbReference type="InterPro" id="IPR006311">
    <property type="entry name" value="TAT_signal"/>
</dbReference>
<accession>A0A953HUS4</accession>
<dbReference type="Pfam" id="PF01261">
    <property type="entry name" value="AP_endonuc_2"/>
    <property type="match status" value="1"/>
</dbReference>
<organism evidence="2 3">
    <name type="scientific">Membranihabitans marinus</name>
    <dbReference type="NCBI Taxonomy" id="1227546"/>
    <lineage>
        <taxon>Bacteria</taxon>
        <taxon>Pseudomonadati</taxon>
        <taxon>Bacteroidota</taxon>
        <taxon>Saprospiria</taxon>
        <taxon>Saprospirales</taxon>
        <taxon>Saprospiraceae</taxon>
        <taxon>Membranihabitans</taxon>
    </lineage>
</organism>
<dbReference type="RefSeq" id="WP_222578401.1">
    <property type="nucleotide sequence ID" value="NZ_JAHVHU010000002.1"/>
</dbReference>
<dbReference type="PROSITE" id="PS51318">
    <property type="entry name" value="TAT"/>
    <property type="match status" value="1"/>
</dbReference>
<dbReference type="PANTHER" id="PTHR12110">
    <property type="entry name" value="HYDROXYPYRUVATE ISOMERASE"/>
    <property type="match status" value="1"/>
</dbReference>
<keyword evidence="3" id="KW-1185">Reference proteome</keyword>
<dbReference type="InterPro" id="IPR050312">
    <property type="entry name" value="IolE/XylAMocC-like"/>
</dbReference>
<dbReference type="Proteomes" id="UP000753961">
    <property type="component" value="Unassembled WGS sequence"/>
</dbReference>
<dbReference type="InterPro" id="IPR036237">
    <property type="entry name" value="Xyl_isomerase-like_sf"/>
</dbReference>
<dbReference type="InterPro" id="IPR013022">
    <property type="entry name" value="Xyl_isomerase-like_TIM-brl"/>
</dbReference>
<feature type="domain" description="Xylose isomerase-like TIM barrel" evidence="1">
    <location>
        <begin position="81"/>
        <end position="275"/>
    </location>
</feature>
<evidence type="ECO:0000313" key="2">
    <source>
        <dbReference type="EMBL" id="MBY5956881.1"/>
    </source>
</evidence>
<name>A0A953HUS4_9BACT</name>
<reference evidence="2" key="1">
    <citation type="submission" date="2021-06" db="EMBL/GenBank/DDBJ databases">
        <title>44 bacteria genomes isolated from Dapeng, Shenzhen.</title>
        <authorList>
            <person name="Zheng W."/>
            <person name="Yu S."/>
            <person name="Huang Y."/>
        </authorList>
    </citation>
    <scope>NUCLEOTIDE SEQUENCE</scope>
    <source>
        <strain evidence="2">DP5N28-2</strain>
    </source>
</reference>
<comment type="caution">
    <text evidence="2">The sequence shown here is derived from an EMBL/GenBank/DDBJ whole genome shotgun (WGS) entry which is preliminary data.</text>
</comment>
<proteinExistence type="predicted"/>
<evidence type="ECO:0000313" key="3">
    <source>
        <dbReference type="Proteomes" id="UP000753961"/>
    </source>
</evidence>
<gene>
    <name evidence="2" type="ORF">KUV50_01955</name>
</gene>
<sequence length="283" mass="31827">MKTNRRSFFKKSGTGLTALAAAPLLTTSKSSLEKLVKPPRKITYDLGMAGYTFVKFSLDDALKMTQRVGIHHFCIKDFHLPMDSTDKEIAEFHKKCKAHDIEGYAVGPIYMKTEEEVNRAFDYAKRVGVRMIVGIPTYELLPLVDEKVKEYDFQVAIHNHGPGDKLYPTPEVIYDKVKDLDRRIGMCHDVGHTKRYGKDPVAQILKYGERTYDMHIKDVTEATSKGSSCEMGRGVLDLPAVFEAIAKTGYSGKCSIEYEKDNTDNLAGIAESVGYYNAIQDMM</sequence>
<dbReference type="Gene3D" id="3.20.20.150">
    <property type="entry name" value="Divalent-metal-dependent TIM barrel enzymes"/>
    <property type="match status" value="1"/>
</dbReference>
<dbReference type="EMBL" id="JAHVHU010000002">
    <property type="protein sequence ID" value="MBY5956881.1"/>
    <property type="molecule type" value="Genomic_DNA"/>
</dbReference>
<keyword evidence="2" id="KW-0413">Isomerase</keyword>
<dbReference type="AlphaFoldDB" id="A0A953HUS4"/>